<dbReference type="AlphaFoldDB" id="A0A3N0VLQ6"/>
<reference evidence="3 4" key="1">
    <citation type="submission" date="2018-10" db="EMBL/GenBank/DDBJ databases">
        <authorList>
            <person name="Chen W.-M."/>
        </authorList>
    </citation>
    <scope>NUCLEOTIDE SEQUENCE [LARGE SCALE GENOMIC DNA]</scope>
    <source>
        <strain evidence="3 4">THS-13</strain>
    </source>
</reference>
<feature type="signal peptide" evidence="1">
    <location>
        <begin position="1"/>
        <end position="27"/>
    </location>
</feature>
<organism evidence="3 4">
    <name type="scientific">Stagnimonas aquatica</name>
    <dbReference type="NCBI Taxonomy" id="2689987"/>
    <lineage>
        <taxon>Bacteria</taxon>
        <taxon>Pseudomonadati</taxon>
        <taxon>Pseudomonadota</taxon>
        <taxon>Gammaproteobacteria</taxon>
        <taxon>Nevskiales</taxon>
        <taxon>Nevskiaceae</taxon>
        <taxon>Stagnimonas</taxon>
    </lineage>
</organism>
<evidence type="ECO:0000313" key="3">
    <source>
        <dbReference type="EMBL" id="ROH93654.1"/>
    </source>
</evidence>
<dbReference type="InterPro" id="IPR007893">
    <property type="entry name" value="Spore_coat_U/FanG"/>
</dbReference>
<name>A0A3N0VLQ6_9GAMM</name>
<keyword evidence="1" id="KW-0732">Signal</keyword>
<gene>
    <name evidence="3" type="ORF">ED208_03790</name>
</gene>
<feature type="domain" description="Spore coat protein U/FanG" evidence="2">
    <location>
        <begin position="31"/>
        <end position="165"/>
    </location>
</feature>
<evidence type="ECO:0000259" key="2">
    <source>
        <dbReference type="Pfam" id="PF05229"/>
    </source>
</evidence>
<protein>
    <submittedName>
        <fullName evidence="3">SCPU domain-containing protein</fullName>
    </submittedName>
</protein>
<dbReference type="Proteomes" id="UP000282106">
    <property type="component" value="Unassembled WGS sequence"/>
</dbReference>
<keyword evidence="4" id="KW-1185">Reference proteome</keyword>
<dbReference type="InParanoid" id="A0A3N0VLQ6"/>
<dbReference type="RefSeq" id="WP_123210509.1">
    <property type="nucleotide sequence ID" value="NZ_RJVO01000001.1"/>
</dbReference>
<evidence type="ECO:0000256" key="1">
    <source>
        <dbReference type="SAM" id="SignalP"/>
    </source>
</evidence>
<accession>A0A3N0VLQ6</accession>
<sequence>MSRYSVRRYLMTLVLGLSVLNENTALAADSATMTVVAEVNQGACSVRIDGNADFGLNPASLARIPGARITVSCLSDEISHFYTVNTGLHYSAETGRRMASAEGQFIQYGLYADAGNGPELGESNVFGQTSESYVGASWTHQTYLALKQPLNSLPKGSFEDQLVVTIFY</sequence>
<dbReference type="Pfam" id="PF05229">
    <property type="entry name" value="SCPU"/>
    <property type="match status" value="1"/>
</dbReference>
<feature type="chain" id="PRO_5018205688" evidence="1">
    <location>
        <begin position="28"/>
        <end position="168"/>
    </location>
</feature>
<dbReference type="EMBL" id="RJVO01000001">
    <property type="protein sequence ID" value="ROH93654.1"/>
    <property type="molecule type" value="Genomic_DNA"/>
</dbReference>
<proteinExistence type="predicted"/>
<comment type="caution">
    <text evidence="3">The sequence shown here is derived from an EMBL/GenBank/DDBJ whole genome shotgun (WGS) entry which is preliminary data.</text>
</comment>
<evidence type="ECO:0000313" key="4">
    <source>
        <dbReference type="Proteomes" id="UP000282106"/>
    </source>
</evidence>